<evidence type="ECO:0000313" key="1">
    <source>
        <dbReference type="EMBL" id="CAI6369683.1"/>
    </source>
</evidence>
<dbReference type="AlphaFoldDB" id="A0AAV0XMW7"/>
<dbReference type="Proteomes" id="UP001160148">
    <property type="component" value="Unassembled WGS sequence"/>
</dbReference>
<reference evidence="1 2" key="1">
    <citation type="submission" date="2023-01" db="EMBL/GenBank/DDBJ databases">
        <authorList>
            <person name="Whitehead M."/>
        </authorList>
    </citation>
    <scope>NUCLEOTIDE SEQUENCE [LARGE SCALE GENOMIC DNA]</scope>
</reference>
<sequence>MVDNFSLPVAYALMETKTATSYDQVIVFIKNNILPNFRPTSIMTDFEPALRDTLTSYFNTAQPYGYWFHHNQVVWKSMKRFCYLELVKSNDKAKKCLRMVMALPLLPSHKI</sequence>
<comment type="caution">
    <text evidence="1">The sequence shown here is derived from an EMBL/GenBank/DDBJ whole genome shotgun (WGS) entry which is preliminary data.</text>
</comment>
<gene>
    <name evidence="1" type="ORF">MEUPH1_LOCUS23894</name>
</gene>
<dbReference type="EMBL" id="CARXXK010000018">
    <property type="protein sequence ID" value="CAI6369683.1"/>
    <property type="molecule type" value="Genomic_DNA"/>
</dbReference>
<evidence type="ECO:0000313" key="2">
    <source>
        <dbReference type="Proteomes" id="UP001160148"/>
    </source>
</evidence>
<accession>A0AAV0XMW7</accession>
<protein>
    <recommendedName>
        <fullName evidence="3">MULE transposase domain-containing protein</fullName>
    </recommendedName>
</protein>
<proteinExistence type="predicted"/>
<organism evidence="1 2">
    <name type="scientific">Macrosiphum euphorbiae</name>
    <name type="common">potato aphid</name>
    <dbReference type="NCBI Taxonomy" id="13131"/>
    <lineage>
        <taxon>Eukaryota</taxon>
        <taxon>Metazoa</taxon>
        <taxon>Ecdysozoa</taxon>
        <taxon>Arthropoda</taxon>
        <taxon>Hexapoda</taxon>
        <taxon>Insecta</taxon>
        <taxon>Pterygota</taxon>
        <taxon>Neoptera</taxon>
        <taxon>Paraneoptera</taxon>
        <taxon>Hemiptera</taxon>
        <taxon>Sternorrhyncha</taxon>
        <taxon>Aphidomorpha</taxon>
        <taxon>Aphidoidea</taxon>
        <taxon>Aphididae</taxon>
        <taxon>Macrosiphini</taxon>
        <taxon>Macrosiphum</taxon>
    </lineage>
</organism>
<evidence type="ECO:0008006" key="3">
    <source>
        <dbReference type="Google" id="ProtNLM"/>
    </source>
</evidence>
<keyword evidence="2" id="KW-1185">Reference proteome</keyword>
<name>A0AAV0XMW7_9HEMI</name>